<dbReference type="EMBL" id="OZ075145">
    <property type="protein sequence ID" value="CAL5045587.1"/>
    <property type="molecule type" value="Genomic_DNA"/>
</dbReference>
<evidence type="ECO:0000259" key="1">
    <source>
        <dbReference type="Pfam" id="PF03478"/>
    </source>
</evidence>
<dbReference type="Proteomes" id="UP001497457">
    <property type="component" value="Chromosome 35b"/>
</dbReference>
<reference evidence="3" key="1">
    <citation type="submission" date="2024-06" db="EMBL/GenBank/DDBJ databases">
        <authorList>
            <person name="Ryan C."/>
        </authorList>
    </citation>
    <scope>NUCLEOTIDE SEQUENCE [LARGE SCALE GENOMIC DNA]</scope>
</reference>
<proteinExistence type="predicted"/>
<protein>
    <recommendedName>
        <fullName evidence="1">KIB1-4 beta-propeller domain-containing protein</fullName>
    </recommendedName>
</protein>
<reference evidence="2 3" key="2">
    <citation type="submission" date="2024-10" db="EMBL/GenBank/DDBJ databases">
        <authorList>
            <person name="Ryan C."/>
        </authorList>
    </citation>
    <scope>NUCLEOTIDE SEQUENCE [LARGE SCALE GENOMIC DNA]</scope>
</reference>
<name>A0ABC9DW09_9POAL</name>
<accession>A0ABC9DW09</accession>
<sequence length="320" mass="34514">MATTSSPPAPELPCLVFDYGGEGGQKYTTLLSVSDGAHRACEIDELRGKRSWPTAHGWWNPRAAAADRIPQPPPPWWSVCALSGSPTAAASCTVLLAEPLQSGDVLWYCHAGGRDDSGAAAWRWSRHEYDLGGGDGAEKGPYMSCSSGLASCRGRFYYDHSSTDCGVIDFPPAAGTPPALSTVPMEAVPLPFAEAASLSTVEIDGELYTVAVYIHYGTDFHASVAGVGVYRMGFGRREHVRVERIGDRAILASSGRRFGGWCPATESGVLPNGVYWMSYSDRRLHVFDIELGTEEVREPWEGVADAETSPPPFWMIPSHS</sequence>
<keyword evidence="3" id="KW-1185">Reference proteome</keyword>
<dbReference type="AlphaFoldDB" id="A0ABC9DW09"/>
<dbReference type="PANTHER" id="PTHR33127:SF89">
    <property type="entry name" value="OS06G0135800 PROTEIN"/>
    <property type="match status" value="1"/>
</dbReference>
<evidence type="ECO:0000313" key="2">
    <source>
        <dbReference type="EMBL" id="CAL5045587.1"/>
    </source>
</evidence>
<evidence type="ECO:0000313" key="3">
    <source>
        <dbReference type="Proteomes" id="UP001497457"/>
    </source>
</evidence>
<organism evidence="2 3">
    <name type="scientific">Urochloa decumbens</name>
    <dbReference type="NCBI Taxonomy" id="240449"/>
    <lineage>
        <taxon>Eukaryota</taxon>
        <taxon>Viridiplantae</taxon>
        <taxon>Streptophyta</taxon>
        <taxon>Embryophyta</taxon>
        <taxon>Tracheophyta</taxon>
        <taxon>Spermatophyta</taxon>
        <taxon>Magnoliopsida</taxon>
        <taxon>Liliopsida</taxon>
        <taxon>Poales</taxon>
        <taxon>Poaceae</taxon>
        <taxon>PACMAD clade</taxon>
        <taxon>Panicoideae</taxon>
        <taxon>Panicodae</taxon>
        <taxon>Paniceae</taxon>
        <taxon>Melinidinae</taxon>
        <taxon>Urochloa</taxon>
    </lineage>
</organism>
<dbReference type="InterPro" id="IPR005174">
    <property type="entry name" value="KIB1-4_b-propeller"/>
</dbReference>
<feature type="domain" description="KIB1-4 beta-propeller" evidence="1">
    <location>
        <begin position="78"/>
        <end position="288"/>
    </location>
</feature>
<dbReference type="PANTHER" id="PTHR33127">
    <property type="entry name" value="TRANSMEMBRANE PROTEIN"/>
    <property type="match status" value="1"/>
</dbReference>
<gene>
    <name evidence="2" type="ORF">URODEC1_LOCUS88918</name>
</gene>
<dbReference type="Pfam" id="PF03478">
    <property type="entry name" value="Beta-prop_KIB1-4"/>
    <property type="match status" value="1"/>
</dbReference>